<feature type="transmembrane region" description="Helical" evidence="6">
    <location>
        <begin position="98"/>
        <end position="119"/>
    </location>
</feature>
<evidence type="ECO:0000256" key="6">
    <source>
        <dbReference type="SAM" id="Phobius"/>
    </source>
</evidence>
<feature type="domain" description="EamA" evidence="7">
    <location>
        <begin position="10"/>
        <end position="141"/>
    </location>
</feature>
<name>A0A443YW63_9SPHI</name>
<accession>A0A443YW63</accession>
<dbReference type="OrthoDB" id="9812547at2"/>
<dbReference type="RefSeq" id="WP_113646732.1">
    <property type="nucleotide sequence ID" value="NZ_QMHN01000002.1"/>
</dbReference>
<dbReference type="Pfam" id="PF00892">
    <property type="entry name" value="EamA"/>
    <property type="match status" value="2"/>
</dbReference>
<dbReference type="InterPro" id="IPR050638">
    <property type="entry name" value="AA-Vitamin_Transporters"/>
</dbReference>
<protein>
    <submittedName>
        <fullName evidence="8">Permease</fullName>
    </submittedName>
</protein>
<comment type="subcellular location">
    <subcellularLocation>
        <location evidence="1">Membrane</location>
        <topology evidence="1">Multi-pass membrane protein</topology>
    </subcellularLocation>
</comment>
<dbReference type="AlphaFoldDB" id="A0A443YW63"/>
<feature type="transmembrane region" description="Helical" evidence="6">
    <location>
        <begin position="157"/>
        <end position="173"/>
    </location>
</feature>
<evidence type="ECO:0000256" key="3">
    <source>
        <dbReference type="ARBA" id="ARBA00022692"/>
    </source>
</evidence>
<feature type="transmembrane region" description="Helical" evidence="6">
    <location>
        <begin position="9"/>
        <end position="31"/>
    </location>
</feature>
<dbReference type="InterPro" id="IPR000620">
    <property type="entry name" value="EamA_dom"/>
</dbReference>
<keyword evidence="4 6" id="KW-1133">Transmembrane helix</keyword>
<proteinExistence type="inferred from homology"/>
<evidence type="ECO:0000256" key="4">
    <source>
        <dbReference type="ARBA" id="ARBA00022989"/>
    </source>
</evidence>
<evidence type="ECO:0000256" key="2">
    <source>
        <dbReference type="ARBA" id="ARBA00007362"/>
    </source>
</evidence>
<dbReference type="PANTHER" id="PTHR32322:SF2">
    <property type="entry name" value="EAMA DOMAIN-CONTAINING PROTEIN"/>
    <property type="match status" value="1"/>
</dbReference>
<gene>
    <name evidence="8" type="ORF">DPV69_07440</name>
</gene>
<dbReference type="GO" id="GO:0016020">
    <property type="term" value="C:membrane"/>
    <property type="evidence" value="ECO:0007669"/>
    <property type="project" value="UniProtKB-SubCell"/>
</dbReference>
<feature type="transmembrane region" description="Helical" evidence="6">
    <location>
        <begin position="185"/>
        <end position="205"/>
    </location>
</feature>
<organism evidence="8 9">
    <name type="scientific">Pedobacter chitinilyticus</name>
    <dbReference type="NCBI Taxonomy" id="2233776"/>
    <lineage>
        <taxon>Bacteria</taxon>
        <taxon>Pseudomonadati</taxon>
        <taxon>Bacteroidota</taxon>
        <taxon>Sphingobacteriia</taxon>
        <taxon>Sphingobacteriales</taxon>
        <taxon>Sphingobacteriaceae</taxon>
        <taxon>Pedobacter</taxon>
    </lineage>
</organism>
<dbReference type="InterPro" id="IPR037185">
    <property type="entry name" value="EmrE-like"/>
</dbReference>
<keyword evidence="9" id="KW-1185">Reference proteome</keyword>
<feature type="domain" description="EamA" evidence="7">
    <location>
        <begin position="155"/>
        <end position="292"/>
    </location>
</feature>
<keyword evidence="3 6" id="KW-0812">Transmembrane</keyword>
<evidence type="ECO:0000256" key="1">
    <source>
        <dbReference type="ARBA" id="ARBA00004141"/>
    </source>
</evidence>
<feature type="transmembrane region" description="Helical" evidence="6">
    <location>
        <begin position="37"/>
        <end position="57"/>
    </location>
</feature>
<comment type="similarity">
    <text evidence="2">Belongs to the EamA transporter family.</text>
</comment>
<feature type="transmembrane region" description="Helical" evidence="6">
    <location>
        <begin position="217"/>
        <end position="238"/>
    </location>
</feature>
<feature type="transmembrane region" description="Helical" evidence="6">
    <location>
        <begin position="250"/>
        <end position="269"/>
    </location>
</feature>
<dbReference type="SUPFAM" id="SSF103481">
    <property type="entry name" value="Multidrug resistance efflux transporter EmrE"/>
    <property type="match status" value="2"/>
</dbReference>
<feature type="transmembrane region" description="Helical" evidence="6">
    <location>
        <begin position="126"/>
        <end position="145"/>
    </location>
</feature>
<dbReference type="PANTHER" id="PTHR32322">
    <property type="entry name" value="INNER MEMBRANE TRANSPORTER"/>
    <property type="match status" value="1"/>
</dbReference>
<keyword evidence="5 6" id="KW-0472">Membrane</keyword>
<dbReference type="Proteomes" id="UP000284120">
    <property type="component" value="Unassembled WGS sequence"/>
</dbReference>
<comment type="caution">
    <text evidence="8">The sequence shown here is derived from an EMBL/GenBank/DDBJ whole genome shotgun (WGS) entry which is preliminary data.</text>
</comment>
<dbReference type="Gene3D" id="1.10.3730.20">
    <property type="match status" value="1"/>
</dbReference>
<evidence type="ECO:0000313" key="8">
    <source>
        <dbReference type="EMBL" id="RWU08206.1"/>
    </source>
</evidence>
<sequence>MKQKKDVKLIVALFAIAIVWGTTYLGIRIAVHTIPAWFVAGLRQVVASSILLTILLAKGQFKWIGWKSLGRQILVASLMIIVANGMTTVAEESIPSGLTSLLTALSPIIVFLGSVVFGLQKASLKGFIGVLVGFSGVAFIFRDGIGDLLDPNYKTGVTYLAMAISGWAAGTIYTKKYAHKSENLFLDLFYQFAYAAVAQLIIASLVSPSTDISQWTWQSLAAIVYLGVFGSVVGFFCYNYALKRVSATEVSILSYFNTIIAIFLGWLVLNETVTYDLLIATVLIILGVFITNYKKAEVK</sequence>
<evidence type="ECO:0000259" key="7">
    <source>
        <dbReference type="Pfam" id="PF00892"/>
    </source>
</evidence>
<evidence type="ECO:0000313" key="9">
    <source>
        <dbReference type="Proteomes" id="UP000284120"/>
    </source>
</evidence>
<evidence type="ECO:0000256" key="5">
    <source>
        <dbReference type="ARBA" id="ARBA00023136"/>
    </source>
</evidence>
<dbReference type="EMBL" id="SAYW01000002">
    <property type="protein sequence ID" value="RWU08206.1"/>
    <property type="molecule type" value="Genomic_DNA"/>
</dbReference>
<feature type="transmembrane region" description="Helical" evidence="6">
    <location>
        <begin position="275"/>
        <end position="293"/>
    </location>
</feature>
<feature type="transmembrane region" description="Helical" evidence="6">
    <location>
        <begin position="69"/>
        <end position="86"/>
    </location>
</feature>
<reference evidence="8 9" key="1">
    <citation type="submission" date="2018-06" db="EMBL/GenBank/DDBJ databases">
        <title>Pedobacter endophyticus sp. nov., an endophytic bacterium isolated from a leaf of Triticum aestivum.</title>
        <authorList>
            <person name="Zhang L."/>
        </authorList>
    </citation>
    <scope>NUCLEOTIDE SEQUENCE [LARGE SCALE GENOMIC DNA]</scope>
    <source>
        <strain evidence="8 9">CM134L-2</strain>
    </source>
</reference>